<dbReference type="InterPro" id="IPR010982">
    <property type="entry name" value="Lambda_DNA-bd_dom_sf"/>
</dbReference>
<dbReference type="InterPro" id="IPR025194">
    <property type="entry name" value="RodZ-like_C"/>
</dbReference>
<protein>
    <submittedName>
        <fullName evidence="4">Protein RodZ, contains Xre-like HTH and DUF4115 domains</fullName>
    </submittedName>
</protein>
<feature type="domain" description="Cytoskeleton protein RodZ-like C-terminal" evidence="3">
    <location>
        <begin position="213"/>
        <end position="286"/>
    </location>
</feature>
<dbReference type="Pfam" id="PF13464">
    <property type="entry name" value="RodZ_C"/>
    <property type="match status" value="1"/>
</dbReference>
<dbReference type="PANTHER" id="PTHR34475">
    <property type="match status" value="1"/>
</dbReference>
<evidence type="ECO:0000313" key="4">
    <source>
        <dbReference type="EMBL" id="SEO31369.1"/>
    </source>
</evidence>
<proteinExistence type="predicted"/>
<dbReference type="RefSeq" id="WP_091497312.1">
    <property type="nucleotide sequence ID" value="NZ_FODJ01000006.1"/>
</dbReference>
<dbReference type="InterPro" id="IPR050400">
    <property type="entry name" value="Bact_Cytoskel_RodZ"/>
</dbReference>
<accession>A0A1H8NP77</accession>
<dbReference type="OrthoDB" id="9797543at2"/>
<evidence type="ECO:0000313" key="5">
    <source>
        <dbReference type="Proteomes" id="UP000199300"/>
    </source>
</evidence>
<keyword evidence="5" id="KW-1185">Reference proteome</keyword>
<dbReference type="PANTHER" id="PTHR34475:SF1">
    <property type="entry name" value="CYTOSKELETON PROTEIN RODZ"/>
    <property type="match status" value="1"/>
</dbReference>
<feature type="compositionally biased region" description="Acidic residues" evidence="1">
    <location>
        <begin position="158"/>
        <end position="178"/>
    </location>
</feature>
<name>A0A1H8NP77_9BACI</name>
<dbReference type="InterPro" id="IPR001387">
    <property type="entry name" value="Cro/C1-type_HTH"/>
</dbReference>
<feature type="transmembrane region" description="Helical" evidence="2">
    <location>
        <begin position="104"/>
        <end position="125"/>
    </location>
</feature>
<keyword evidence="2" id="KW-0472">Membrane</keyword>
<feature type="compositionally biased region" description="Polar residues" evidence="1">
    <location>
        <begin position="135"/>
        <end position="147"/>
    </location>
</feature>
<dbReference type="STRING" id="872970.SAMN04488134_10656"/>
<reference evidence="4 5" key="1">
    <citation type="submission" date="2016-10" db="EMBL/GenBank/DDBJ databases">
        <authorList>
            <person name="de Groot N.N."/>
        </authorList>
    </citation>
    <scope>NUCLEOTIDE SEQUENCE [LARGE SCALE GENOMIC DNA]</scope>
    <source>
        <strain evidence="4 5">CGMCC 1.10434</strain>
    </source>
</reference>
<dbReference type="EMBL" id="FODJ01000006">
    <property type="protein sequence ID" value="SEO31369.1"/>
    <property type="molecule type" value="Genomic_DNA"/>
</dbReference>
<keyword evidence="2" id="KW-0812">Transmembrane</keyword>
<dbReference type="SUPFAM" id="SSF47413">
    <property type="entry name" value="lambda repressor-like DNA-binding domains"/>
    <property type="match status" value="1"/>
</dbReference>
<dbReference type="CDD" id="cd00093">
    <property type="entry name" value="HTH_XRE"/>
    <property type="match status" value="1"/>
</dbReference>
<feature type="region of interest" description="Disordered" evidence="1">
    <location>
        <begin position="135"/>
        <end position="178"/>
    </location>
</feature>
<keyword evidence="2" id="KW-1133">Transmembrane helix</keyword>
<gene>
    <name evidence="4" type="ORF">SAMN04488134_10656</name>
</gene>
<dbReference type="Proteomes" id="UP000199300">
    <property type="component" value="Unassembled WGS sequence"/>
</dbReference>
<dbReference type="AlphaFoldDB" id="A0A1H8NP77"/>
<dbReference type="Gene3D" id="1.10.260.40">
    <property type="entry name" value="lambda repressor-like DNA-binding domains"/>
    <property type="match status" value="1"/>
</dbReference>
<sequence length="295" mass="33002">MQIGEKLKEARLEKGLTLDDVQRLTKIQTRHLVAIEKNEFSIIPGSFYVRAFIKEYAAVLDLDAQELLQEHAGELPAPDQENTIEYSRMQRTRGQSSSSKTSPLASLLPTIFVVILILGVLFFIYRVALMPSETDNGSNNGQGQTENSPDEVSLPPDEGNEGDNNEEEEEPDPDSEDLEQADLDEDSIEQLSFENNESTFLFETDQEEIVLTVDTTGSNWLEIEDASGERLFYETLQASTAPQTFVISDEAFVYLRFGEPGTISLAINDLDIELSSEIAPTAVQRLWIYINDAPQ</sequence>
<evidence type="ECO:0000259" key="3">
    <source>
        <dbReference type="Pfam" id="PF13464"/>
    </source>
</evidence>
<organism evidence="4 5">
    <name type="scientific">Amphibacillus marinus</name>
    <dbReference type="NCBI Taxonomy" id="872970"/>
    <lineage>
        <taxon>Bacteria</taxon>
        <taxon>Bacillati</taxon>
        <taxon>Bacillota</taxon>
        <taxon>Bacilli</taxon>
        <taxon>Bacillales</taxon>
        <taxon>Bacillaceae</taxon>
        <taxon>Amphibacillus</taxon>
    </lineage>
</organism>
<dbReference type="GO" id="GO:0003677">
    <property type="term" value="F:DNA binding"/>
    <property type="evidence" value="ECO:0007669"/>
    <property type="project" value="InterPro"/>
</dbReference>
<evidence type="ECO:0000256" key="2">
    <source>
        <dbReference type="SAM" id="Phobius"/>
    </source>
</evidence>
<evidence type="ECO:0000256" key="1">
    <source>
        <dbReference type="SAM" id="MobiDB-lite"/>
    </source>
</evidence>
<dbReference type="Pfam" id="PF13413">
    <property type="entry name" value="HTH_25"/>
    <property type="match status" value="1"/>
</dbReference>